<organism evidence="1 2">
    <name type="scientific">Vibrio casei</name>
    <dbReference type="NCBI Taxonomy" id="673372"/>
    <lineage>
        <taxon>Bacteria</taxon>
        <taxon>Pseudomonadati</taxon>
        <taxon>Pseudomonadota</taxon>
        <taxon>Gammaproteobacteria</taxon>
        <taxon>Vibrionales</taxon>
        <taxon>Vibrionaceae</taxon>
        <taxon>Vibrio</taxon>
    </lineage>
</organism>
<dbReference type="EMBL" id="QPGL01000001">
    <property type="protein sequence ID" value="RCS73534.1"/>
    <property type="molecule type" value="Genomic_DNA"/>
</dbReference>
<evidence type="ECO:0000313" key="2">
    <source>
        <dbReference type="Proteomes" id="UP000252479"/>
    </source>
</evidence>
<dbReference type="AlphaFoldDB" id="A0A368LNQ7"/>
<dbReference type="Pfam" id="PF13743">
    <property type="entry name" value="Thioredoxin_5"/>
    <property type="match status" value="1"/>
</dbReference>
<dbReference type="SUPFAM" id="SSF52833">
    <property type="entry name" value="Thioredoxin-like"/>
    <property type="match status" value="1"/>
</dbReference>
<dbReference type="GeneID" id="303188832"/>
<dbReference type="OrthoDB" id="9813770at2"/>
<dbReference type="Gene3D" id="3.40.30.10">
    <property type="entry name" value="Glutaredoxin"/>
    <property type="match status" value="1"/>
</dbReference>
<reference evidence="1 2" key="1">
    <citation type="journal article" date="2017" name="Elife">
        <title>Extensive horizontal gene transfer in cheese-associated bacteria.</title>
        <authorList>
            <person name="Bonham K.S."/>
            <person name="Wolfe B.E."/>
            <person name="Dutton R.J."/>
        </authorList>
    </citation>
    <scope>NUCLEOTIDE SEQUENCE [LARGE SCALE GENOMIC DNA]</scope>
    <source>
        <strain evidence="1 2">JB196</strain>
    </source>
</reference>
<comment type="caution">
    <text evidence="1">The sequence shown here is derived from an EMBL/GenBank/DDBJ whole genome shotgun (WGS) entry which is preliminary data.</text>
</comment>
<keyword evidence="2" id="KW-1185">Reference proteome</keyword>
<dbReference type="CDD" id="cd03025">
    <property type="entry name" value="DsbA_FrnE_like"/>
    <property type="match status" value="1"/>
</dbReference>
<dbReference type="PANTHER" id="PTHR13887">
    <property type="entry name" value="GLUTATHIONE S-TRANSFERASE KAPPA"/>
    <property type="match status" value="1"/>
</dbReference>
<dbReference type="RefSeq" id="WP_086959905.1">
    <property type="nucleotide sequence ID" value="NZ_AP018680.1"/>
</dbReference>
<accession>A0A368LNQ7</accession>
<protein>
    <submittedName>
        <fullName evidence="1">DsbA family protein</fullName>
    </submittedName>
</protein>
<dbReference type="InterPro" id="IPR036249">
    <property type="entry name" value="Thioredoxin-like_sf"/>
</dbReference>
<gene>
    <name evidence="1" type="ORF">CIK83_07865</name>
</gene>
<dbReference type="PANTHER" id="PTHR13887:SF54">
    <property type="entry name" value="DSBA FAMILY PROTEIN"/>
    <property type="match status" value="1"/>
</dbReference>
<name>A0A368LNQ7_9VIBR</name>
<dbReference type="Proteomes" id="UP000252479">
    <property type="component" value="Unassembled WGS sequence"/>
</dbReference>
<proteinExistence type="predicted"/>
<sequence length="205" mass="23903">MRTKLYYIHDPMCSWCWGYKPTWEKLTSELPNGIQVEYLMGGLAPDNAEPMPSDMKVMLEQTWRRIEAQLGTSFNYDFWQLCQPVRTTYPACRAVIAAELQGQGEAIIDAIQHAYYLRAMEPHLIKTHVFLAKELGLNMEQYERDLQSDGVENEFARQLSFCQQLRVRSFPSLILSINDKFYSIEVSYTSAEKTLKDIEHYLQKV</sequence>
<evidence type="ECO:0000313" key="1">
    <source>
        <dbReference type="EMBL" id="RCS73534.1"/>
    </source>
</evidence>